<dbReference type="RefSeq" id="WP_207859171.1">
    <property type="nucleotide sequence ID" value="NZ_JAFREP010000010.1"/>
</dbReference>
<evidence type="ECO:0000313" key="2">
    <source>
        <dbReference type="Proteomes" id="UP000664417"/>
    </source>
</evidence>
<proteinExistence type="predicted"/>
<dbReference type="EMBL" id="JAFREP010000010">
    <property type="protein sequence ID" value="MBO1319350.1"/>
    <property type="molecule type" value="Genomic_DNA"/>
</dbReference>
<comment type="caution">
    <text evidence="1">The sequence shown here is derived from an EMBL/GenBank/DDBJ whole genome shotgun (WGS) entry which is preliminary data.</text>
</comment>
<dbReference type="Proteomes" id="UP000664417">
    <property type="component" value="Unassembled WGS sequence"/>
</dbReference>
<gene>
    <name evidence="1" type="ORF">J3U88_12830</name>
</gene>
<reference evidence="1" key="1">
    <citation type="submission" date="2021-03" db="EMBL/GenBank/DDBJ databases">
        <authorList>
            <person name="Wang G."/>
        </authorList>
    </citation>
    <scope>NUCLEOTIDE SEQUENCE</scope>
    <source>
        <strain evidence="1">KCTC 12899</strain>
    </source>
</reference>
<accession>A0A8J7Q5B1</accession>
<evidence type="ECO:0000313" key="1">
    <source>
        <dbReference type="EMBL" id="MBO1319350.1"/>
    </source>
</evidence>
<protein>
    <submittedName>
        <fullName evidence="1">Uncharacterized protein</fullName>
    </submittedName>
</protein>
<name>A0A8J7Q5B1_9BACT</name>
<keyword evidence="2" id="KW-1185">Reference proteome</keyword>
<dbReference type="AlphaFoldDB" id="A0A8J7Q5B1"/>
<sequence>MMWYGNKNTPKQGSINLPFSSWKWNFQNNSAKVTYGFMNMEWSWGYNQNRGPGTLRGELQLLGGNADALLSWDIDPTKKTATITLTLGKNLSVTTEHLSQRQTLATFKFTAPQQPSPPVQYAPDLTVTIDWNSRQLVLDGRISDTSGETHGENAWQKKVVQAWCAPS</sequence>
<organism evidence="1 2">
    <name type="scientific">Acanthopleuribacter pedis</name>
    <dbReference type="NCBI Taxonomy" id="442870"/>
    <lineage>
        <taxon>Bacteria</taxon>
        <taxon>Pseudomonadati</taxon>
        <taxon>Acidobacteriota</taxon>
        <taxon>Holophagae</taxon>
        <taxon>Acanthopleuribacterales</taxon>
        <taxon>Acanthopleuribacteraceae</taxon>
        <taxon>Acanthopleuribacter</taxon>
    </lineage>
</organism>